<dbReference type="InterPro" id="IPR004045">
    <property type="entry name" value="Glutathione_S-Trfase_N"/>
</dbReference>
<dbReference type="Gene3D" id="1.20.1050.10">
    <property type="match status" value="1"/>
</dbReference>
<dbReference type="PROSITE" id="PS50404">
    <property type="entry name" value="GST_NTER"/>
    <property type="match status" value="1"/>
</dbReference>
<dbReference type="CDD" id="cd03188">
    <property type="entry name" value="GST_C_Beta"/>
    <property type="match status" value="1"/>
</dbReference>
<dbReference type="Proteomes" id="UP000031368">
    <property type="component" value="Plasmid pRgalR602c"/>
</dbReference>
<evidence type="ECO:0000313" key="2">
    <source>
        <dbReference type="EMBL" id="AJD46026.1"/>
    </source>
</evidence>
<dbReference type="EC" id="2.5.1.18" evidence="2"/>
<gene>
    <name evidence="2" type="primary">gst</name>
    <name evidence="2" type="ORF">RGR602_PC02003</name>
</gene>
<sequence length="194" mass="21923">MKLFYAPGFSSIADHIAMLEAGLRFDLVKVDILTKQIEGGGSYTDINPKGYIPALMFDDGELLTENAAILAWVADRVPNLAPRGELGRYRLIEMLSFLASEIHKRFPIYFSVSEESKAVLREEILQRFGLLAGRVERENYLFGESFSVADPYLFMLARGAQELGFPLAKCFRDYVGRIETRSSVREAERREGLT</sequence>
<dbReference type="EMBL" id="CP006880">
    <property type="protein sequence ID" value="AJD46026.1"/>
    <property type="molecule type" value="Genomic_DNA"/>
</dbReference>
<dbReference type="InterPro" id="IPR036249">
    <property type="entry name" value="Thioredoxin-like_sf"/>
</dbReference>
<dbReference type="KEGG" id="rga:RGR602_PC02003"/>
<organism evidence="2 3">
    <name type="scientific">Rhizobium gallicum bv. gallicum R602sp</name>
    <dbReference type="NCBI Taxonomy" id="1041138"/>
    <lineage>
        <taxon>Bacteria</taxon>
        <taxon>Pseudomonadati</taxon>
        <taxon>Pseudomonadota</taxon>
        <taxon>Alphaproteobacteria</taxon>
        <taxon>Hyphomicrobiales</taxon>
        <taxon>Rhizobiaceae</taxon>
        <taxon>Rhizobium/Agrobacterium group</taxon>
        <taxon>Rhizobium</taxon>
    </lineage>
</organism>
<proteinExistence type="predicted"/>
<dbReference type="Gene3D" id="3.40.30.10">
    <property type="entry name" value="Glutaredoxin"/>
    <property type="match status" value="1"/>
</dbReference>
<dbReference type="SUPFAM" id="SSF47616">
    <property type="entry name" value="GST C-terminal domain-like"/>
    <property type="match status" value="1"/>
</dbReference>
<dbReference type="PANTHER" id="PTHR44051">
    <property type="entry name" value="GLUTATHIONE S-TRANSFERASE-RELATED"/>
    <property type="match status" value="1"/>
</dbReference>
<keyword evidence="2" id="KW-0808">Transferase</keyword>
<dbReference type="AlphaFoldDB" id="A0A0B4XG27"/>
<protein>
    <submittedName>
        <fullName evidence="2">Glutathione S-transferase protein Gst</fullName>
        <ecNumber evidence="2">2.5.1.18</ecNumber>
    </submittedName>
</protein>
<dbReference type="PANTHER" id="PTHR44051:SF8">
    <property type="entry name" value="GLUTATHIONE S-TRANSFERASE GSTA"/>
    <property type="match status" value="1"/>
</dbReference>
<dbReference type="GO" id="GO:0004364">
    <property type="term" value="F:glutathione transferase activity"/>
    <property type="evidence" value="ECO:0007669"/>
    <property type="project" value="UniProtKB-EC"/>
</dbReference>
<reference evidence="2 3" key="1">
    <citation type="submission" date="2013-11" db="EMBL/GenBank/DDBJ databases">
        <title>Complete genome sequence of Rhizobium gallicum bv. gallicum R602.</title>
        <authorList>
            <person name="Bustos P."/>
            <person name="Santamaria R.I."/>
            <person name="Lozano L."/>
            <person name="Acosta J.L."/>
            <person name="Ormeno-Orrillo E."/>
            <person name="Rogel M.A."/>
            <person name="Romero D."/>
            <person name="Cevallos M.A."/>
            <person name="Martinez-Romero E."/>
            <person name="Gonzalez V."/>
        </authorList>
    </citation>
    <scope>NUCLEOTIDE SEQUENCE [LARGE SCALE GENOMIC DNA]</scope>
    <source>
        <strain evidence="2 3">R602</strain>
        <plasmid evidence="2 3">pRgalR602c</plasmid>
    </source>
</reference>
<dbReference type="CDD" id="cd03057">
    <property type="entry name" value="GST_N_Beta"/>
    <property type="match status" value="1"/>
</dbReference>
<keyword evidence="2" id="KW-0614">Plasmid</keyword>
<dbReference type="HOGENOM" id="CLU_011226_6_1_5"/>
<dbReference type="InterPro" id="IPR036282">
    <property type="entry name" value="Glutathione-S-Trfase_C_sf"/>
</dbReference>
<dbReference type="Pfam" id="PF13409">
    <property type="entry name" value="GST_N_2"/>
    <property type="match status" value="1"/>
</dbReference>
<evidence type="ECO:0000313" key="3">
    <source>
        <dbReference type="Proteomes" id="UP000031368"/>
    </source>
</evidence>
<name>A0A0B4XG27_9HYPH</name>
<keyword evidence="3" id="KW-1185">Reference proteome</keyword>
<dbReference type="RefSeq" id="WP_040116106.1">
    <property type="nucleotide sequence ID" value="NZ_CP006880.1"/>
</dbReference>
<dbReference type="InterPro" id="IPR004046">
    <property type="entry name" value="GST_C"/>
</dbReference>
<dbReference type="Pfam" id="PF00043">
    <property type="entry name" value="GST_C"/>
    <property type="match status" value="1"/>
</dbReference>
<accession>A0A0B4XG27</accession>
<feature type="domain" description="GST N-terminal" evidence="1">
    <location>
        <begin position="1"/>
        <end position="81"/>
    </location>
</feature>
<evidence type="ECO:0000259" key="1">
    <source>
        <dbReference type="PROSITE" id="PS50404"/>
    </source>
</evidence>
<dbReference type="SUPFAM" id="SSF52833">
    <property type="entry name" value="Thioredoxin-like"/>
    <property type="match status" value="1"/>
</dbReference>
<geneLocation type="plasmid" evidence="2 3">
    <name>pRgalR602c</name>
</geneLocation>